<keyword evidence="1" id="KW-0853">WD repeat</keyword>
<dbReference type="InterPro" id="IPR001680">
    <property type="entry name" value="WD40_rpt"/>
</dbReference>
<dbReference type="InterPro" id="IPR011047">
    <property type="entry name" value="Quinoprotein_ADH-like_sf"/>
</dbReference>
<dbReference type="AlphaFoldDB" id="A0A9W6Q586"/>
<dbReference type="InterPro" id="IPR015943">
    <property type="entry name" value="WD40/YVTN_repeat-like_dom_sf"/>
</dbReference>
<evidence type="ECO:0000256" key="1">
    <source>
        <dbReference type="PROSITE-ProRule" id="PRU00221"/>
    </source>
</evidence>
<organism evidence="2 3">
    <name type="scientific">Kitasatospora phosalacinea</name>
    <dbReference type="NCBI Taxonomy" id="2065"/>
    <lineage>
        <taxon>Bacteria</taxon>
        <taxon>Bacillati</taxon>
        <taxon>Actinomycetota</taxon>
        <taxon>Actinomycetes</taxon>
        <taxon>Kitasatosporales</taxon>
        <taxon>Streptomycetaceae</taxon>
        <taxon>Kitasatospora</taxon>
    </lineage>
</organism>
<comment type="caution">
    <text evidence="2">The sequence shown here is derived from an EMBL/GenBank/DDBJ whole genome shotgun (WGS) entry which is preliminary data.</text>
</comment>
<evidence type="ECO:0000313" key="3">
    <source>
        <dbReference type="Proteomes" id="UP001165041"/>
    </source>
</evidence>
<name>A0A9W6Q586_9ACTN</name>
<sequence length="596" mass="60391">MGEGGSGFPPLRAGRRPAGLALLGWLDDRRAPRLCRVEGAPGSGKSHLLAWLTAGCTADGAPEGRRIHLVLPAAGLSLRAAAWQLGNQLDTVARTPGDVLAVLAADDRPTTVCVPELNRAAEPDRLVAELLDPLLELDTVRLLVEAPGAAFTREPSPAVLDLDDPRWTDRERFTAWCTGQDADPAAYPNPGRALGTAAPAGPAPLADLLARVPDGPAGLPGAGAGALTALWTAARHEGGHPPLLADPLLYVLPDPAAVTAGLDAAGLDAAGARAAGHPLALAWDAAGPALVDTADAPVRAHLLRARLLGGGEEARAAAERLSGAPGAWAARWARWEPGQAVTAAPGAGPHRGQWLTADGNGTVRVLSAATGEPLGRPALPAPRPLRGLAVTPSGTLLLLDAEGGTELLTADRPAPGLDRYALEEAVSRLRDAAGAPAAVAAAGRLPGAAPALADADGAVHWYQDGRVHGERLHTGPVTALAVAALGADDPRGGLPLLVSGGYDGTVRLWGPGSAPMAEPLDARPCPVVAVAADEGPDGLRVAAAWAGGLVRVHRPGDPAGVLELRPGSPVRALALDGRLLLLALADGLLAVDLQQP</sequence>
<gene>
    <name evidence="2" type="ORF">Kpho02_10350</name>
</gene>
<evidence type="ECO:0000313" key="2">
    <source>
        <dbReference type="EMBL" id="GLW68736.1"/>
    </source>
</evidence>
<dbReference type="Gene3D" id="2.130.10.10">
    <property type="entry name" value="YVTN repeat-like/Quinoprotein amine dehydrogenase"/>
    <property type="match status" value="1"/>
</dbReference>
<dbReference type="PROSITE" id="PS50082">
    <property type="entry name" value="WD_REPEATS_2"/>
    <property type="match status" value="1"/>
</dbReference>
<feature type="repeat" description="WD" evidence="1">
    <location>
        <begin position="496"/>
        <end position="509"/>
    </location>
</feature>
<protein>
    <submittedName>
        <fullName evidence="2">Uncharacterized protein</fullName>
    </submittedName>
</protein>
<reference evidence="2" key="1">
    <citation type="submission" date="2023-02" db="EMBL/GenBank/DDBJ databases">
        <title>Kitasatospora phosalacinea NBRC 14627.</title>
        <authorList>
            <person name="Ichikawa N."/>
            <person name="Sato H."/>
            <person name="Tonouchi N."/>
        </authorList>
    </citation>
    <scope>NUCLEOTIDE SEQUENCE</scope>
    <source>
        <strain evidence="2">NBRC 14627</strain>
    </source>
</reference>
<dbReference type="SUPFAM" id="SSF50998">
    <property type="entry name" value="Quinoprotein alcohol dehydrogenase-like"/>
    <property type="match status" value="1"/>
</dbReference>
<accession>A0A9W6Q586</accession>
<dbReference type="SMART" id="SM00320">
    <property type="entry name" value="WD40"/>
    <property type="match status" value="1"/>
</dbReference>
<dbReference type="EMBL" id="BSSA01000002">
    <property type="protein sequence ID" value="GLW68736.1"/>
    <property type="molecule type" value="Genomic_DNA"/>
</dbReference>
<proteinExistence type="predicted"/>
<dbReference type="Proteomes" id="UP001165041">
    <property type="component" value="Unassembled WGS sequence"/>
</dbReference>
<dbReference type="RefSeq" id="WP_285734003.1">
    <property type="nucleotide sequence ID" value="NZ_BSSA01000002.1"/>
</dbReference>